<evidence type="ECO:0000256" key="4">
    <source>
        <dbReference type="ARBA" id="ARBA00022840"/>
    </source>
</evidence>
<feature type="domain" description="Protein kinase" evidence="6">
    <location>
        <begin position="1"/>
        <end position="90"/>
    </location>
</feature>
<protein>
    <recommendedName>
        <fullName evidence="6">Protein kinase domain-containing protein</fullName>
    </recommendedName>
</protein>
<evidence type="ECO:0000259" key="6">
    <source>
        <dbReference type="PROSITE" id="PS50011"/>
    </source>
</evidence>
<proteinExistence type="inferred from homology"/>
<keyword evidence="2" id="KW-0547">Nucleotide-binding</keyword>
<dbReference type="OrthoDB" id="10252171at2759"/>
<keyword evidence="1" id="KW-0808">Transferase</keyword>
<dbReference type="Gene3D" id="1.10.510.10">
    <property type="entry name" value="Transferase(Phosphotransferase) domain 1"/>
    <property type="match status" value="1"/>
</dbReference>
<comment type="similarity">
    <text evidence="5">Belongs to the protein kinase superfamily. Ser/Thr protein kinase family. GCN2 subfamily.</text>
</comment>
<evidence type="ECO:0000256" key="2">
    <source>
        <dbReference type="ARBA" id="ARBA00022741"/>
    </source>
</evidence>
<dbReference type="GO" id="GO:0005524">
    <property type="term" value="F:ATP binding"/>
    <property type="evidence" value="ECO:0007669"/>
    <property type="project" value="UniProtKB-KW"/>
</dbReference>
<keyword evidence="4" id="KW-0067">ATP-binding</keyword>
<dbReference type="PROSITE" id="PS00108">
    <property type="entry name" value="PROTEIN_KINASE_ST"/>
    <property type="match status" value="1"/>
</dbReference>
<gene>
    <name evidence="7" type="ORF">EZS28_028278</name>
</gene>
<dbReference type="InterPro" id="IPR050339">
    <property type="entry name" value="CC_SR_Kinase"/>
</dbReference>
<accession>A0A5J4UZP3</accession>
<evidence type="ECO:0000313" key="7">
    <source>
        <dbReference type="EMBL" id="KAA6376196.1"/>
    </source>
</evidence>
<dbReference type="GO" id="GO:0004672">
    <property type="term" value="F:protein kinase activity"/>
    <property type="evidence" value="ECO:0007669"/>
    <property type="project" value="InterPro"/>
</dbReference>
<evidence type="ECO:0000256" key="3">
    <source>
        <dbReference type="ARBA" id="ARBA00022777"/>
    </source>
</evidence>
<comment type="caution">
    <text evidence="7">The sequence shown here is derived from an EMBL/GenBank/DDBJ whole genome shotgun (WGS) entry which is preliminary data.</text>
</comment>
<evidence type="ECO:0000256" key="1">
    <source>
        <dbReference type="ARBA" id="ARBA00022679"/>
    </source>
</evidence>
<dbReference type="PANTHER" id="PTHR11042">
    <property type="entry name" value="EUKARYOTIC TRANSLATION INITIATION FACTOR 2-ALPHA KINASE EIF2-ALPHA KINASE -RELATED"/>
    <property type="match status" value="1"/>
</dbReference>
<reference evidence="7 8" key="1">
    <citation type="submission" date="2019-03" db="EMBL/GenBank/DDBJ databases">
        <title>Single cell metagenomics reveals metabolic interactions within the superorganism composed of flagellate Streblomastix strix and complex community of Bacteroidetes bacteria on its surface.</title>
        <authorList>
            <person name="Treitli S.C."/>
            <person name="Kolisko M."/>
            <person name="Husnik F."/>
            <person name="Keeling P."/>
            <person name="Hampl V."/>
        </authorList>
    </citation>
    <scope>NUCLEOTIDE SEQUENCE [LARGE SCALE GENOMIC DNA]</scope>
    <source>
        <strain evidence="7">ST1C</strain>
    </source>
</reference>
<dbReference type="Pfam" id="PF00069">
    <property type="entry name" value="Pkinase"/>
    <property type="match status" value="1"/>
</dbReference>
<dbReference type="EMBL" id="SNRW01010690">
    <property type="protein sequence ID" value="KAA6376196.1"/>
    <property type="molecule type" value="Genomic_DNA"/>
</dbReference>
<evidence type="ECO:0000256" key="5">
    <source>
        <dbReference type="ARBA" id="ARBA00037982"/>
    </source>
</evidence>
<dbReference type="PROSITE" id="PS50011">
    <property type="entry name" value="PROTEIN_KINASE_DOM"/>
    <property type="match status" value="1"/>
</dbReference>
<dbReference type="GO" id="GO:0005737">
    <property type="term" value="C:cytoplasm"/>
    <property type="evidence" value="ECO:0007669"/>
    <property type="project" value="TreeGrafter"/>
</dbReference>
<dbReference type="InterPro" id="IPR008271">
    <property type="entry name" value="Ser/Thr_kinase_AS"/>
</dbReference>
<name>A0A5J4UZP3_9EUKA</name>
<evidence type="ECO:0000313" key="8">
    <source>
        <dbReference type="Proteomes" id="UP000324800"/>
    </source>
</evidence>
<dbReference type="InterPro" id="IPR000719">
    <property type="entry name" value="Prot_kinase_dom"/>
</dbReference>
<dbReference type="InterPro" id="IPR011009">
    <property type="entry name" value="Kinase-like_dom_sf"/>
</dbReference>
<dbReference type="GO" id="GO:0005634">
    <property type="term" value="C:nucleus"/>
    <property type="evidence" value="ECO:0007669"/>
    <property type="project" value="TreeGrafter"/>
</dbReference>
<organism evidence="7 8">
    <name type="scientific">Streblomastix strix</name>
    <dbReference type="NCBI Taxonomy" id="222440"/>
    <lineage>
        <taxon>Eukaryota</taxon>
        <taxon>Metamonada</taxon>
        <taxon>Preaxostyla</taxon>
        <taxon>Oxymonadida</taxon>
        <taxon>Streblomastigidae</taxon>
        <taxon>Streblomastix</taxon>
    </lineage>
</organism>
<keyword evidence="3" id="KW-0418">Kinase</keyword>
<sequence length="90" mass="10063">MHEKGLIHRDIKEENIFLHTPPGSGRVYIKIADFGLVKVQKRINESTLVSVAGTYPYLSPEFILGNEDEDAVIANSKIDVWSEGPIKGRL</sequence>
<dbReference type="Proteomes" id="UP000324800">
    <property type="component" value="Unassembled WGS sequence"/>
</dbReference>
<dbReference type="SUPFAM" id="SSF56112">
    <property type="entry name" value="Protein kinase-like (PK-like)"/>
    <property type="match status" value="1"/>
</dbReference>
<dbReference type="AlphaFoldDB" id="A0A5J4UZP3"/>